<dbReference type="GeneID" id="56060929"/>
<dbReference type="GO" id="GO:0009097">
    <property type="term" value="P:isoleucine biosynthetic process"/>
    <property type="evidence" value="ECO:0007669"/>
    <property type="project" value="TreeGrafter"/>
</dbReference>
<dbReference type="GO" id="GO:0030976">
    <property type="term" value="F:thiamine pyrophosphate binding"/>
    <property type="evidence" value="ECO:0007669"/>
    <property type="project" value="InterPro"/>
</dbReference>
<keyword evidence="2 3" id="KW-0786">Thiamine pyrophosphate</keyword>
<dbReference type="GO" id="GO:0003984">
    <property type="term" value="F:acetolactate synthase activity"/>
    <property type="evidence" value="ECO:0007669"/>
    <property type="project" value="TreeGrafter"/>
</dbReference>
<name>A0A7D5M1N0_9ARCH</name>
<feature type="domain" description="Thiamine pyrophosphate enzyme TPP-binding" evidence="5">
    <location>
        <begin position="390"/>
        <end position="536"/>
    </location>
</feature>
<dbReference type="PANTHER" id="PTHR18968">
    <property type="entry name" value="THIAMINE PYROPHOSPHATE ENZYMES"/>
    <property type="match status" value="1"/>
</dbReference>
<dbReference type="GO" id="GO:0000287">
    <property type="term" value="F:magnesium ion binding"/>
    <property type="evidence" value="ECO:0007669"/>
    <property type="project" value="InterPro"/>
</dbReference>
<dbReference type="PROSITE" id="PS00187">
    <property type="entry name" value="TPP_ENZYMES"/>
    <property type="match status" value="1"/>
</dbReference>
<sequence length="556" mass="62429">MKASDLFVKCLETEGVEYIFGIPGEENADFMMSLSESKIKFILTRHEQGAAFMADVYGRLTGKVGVCLATLGPGATNLVTGVANANMDRSRLLAITGQTDSHLLHKESHQNMDAITMFKPITKWNWSIRNPQNIPEIVRRAFKISLEEKPGAVHIELPQDIAKKDTDIPPIEPQPIFRSGANEELIKQAAQLILHAKNPIIFLGNGCVRENASSHIRKFVEKTGIIAMNTFMGKGVVSDDSPLHLHTIGIKDADHALLAMKSADVVIAVGVDLVEYSPKNWNQDLNKKIIHIDFTPSEVYTYYRPKVEIVSDIEYAIDDILSELESQKEIHPELDIFPRKEIPEIFKKILREVDERRDSFNDDMSFPIKPEKLIIDVRNAMGEHDIVLSDVGAHKLWIAKIYKTYQPNTCIIPNGFCSMGFAFPGAMAAKLVYPERNVVAMCGDAGFLMNVQELETAVRLKIQIITVVWCDRDLGMISMKQKNEFGKSVFTNFTNPDFIQLAESFGAVGYVVKSTEEFPRILDEAKKIQDKPVIIAIDVDYSRNNVLLNDSNYENV</sequence>
<dbReference type="Proteomes" id="UP000509441">
    <property type="component" value="Chromosome"/>
</dbReference>
<evidence type="ECO:0000256" key="1">
    <source>
        <dbReference type="ARBA" id="ARBA00007812"/>
    </source>
</evidence>
<dbReference type="EMBL" id="CP026994">
    <property type="protein sequence ID" value="QLH04432.1"/>
    <property type="molecule type" value="Genomic_DNA"/>
</dbReference>
<evidence type="ECO:0000259" key="6">
    <source>
        <dbReference type="Pfam" id="PF02776"/>
    </source>
</evidence>
<dbReference type="KEGG" id="nox:C5F49_03200"/>
<dbReference type="GO" id="GO:0005948">
    <property type="term" value="C:acetolactate synthase complex"/>
    <property type="evidence" value="ECO:0007669"/>
    <property type="project" value="TreeGrafter"/>
</dbReference>
<dbReference type="RefSeq" id="WP_179363320.1">
    <property type="nucleotide sequence ID" value="NZ_CP026994.1"/>
</dbReference>
<dbReference type="SUPFAM" id="SSF52518">
    <property type="entry name" value="Thiamin diphosphate-binding fold (THDP-binding)"/>
    <property type="match status" value="2"/>
</dbReference>
<evidence type="ECO:0000259" key="4">
    <source>
        <dbReference type="Pfam" id="PF00205"/>
    </source>
</evidence>
<dbReference type="InterPro" id="IPR012000">
    <property type="entry name" value="Thiamin_PyroP_enz_cen_dom"/>
</dbReference>
<dbReference type="InterPro" id="IPR045229">
    <property type="entry name" value="TPP_enz"/>
</dbReference>
<dbReference type="Pfam" id="PF00205">
    <property type="entry name" value="TPP_enzyme_M"/>
    <property type="match status" value="1"/>
</dbReference>
<evidence type="ECO:0000256" key="2">
    <source>
        <dbReference type="ARBA" id="ARBA00023052"/>
    </source>
</evidence>
<dbReference type="Gene3D" id="3.40.50.1220">
    <property type="entry name" value="TPP-binding domain"/>
    <property type="match status" value="1"/>
</dbReference>
<feature type="domain" description="Thiamine pyrophosphate enzyme central" evidence="4">
    <location>
        <begin position="186"/>
        <end position="318"/>
    </location>
</feature>
<proteinExistence type="inferred from homology"/>
<dbReference type="InterPro" id="IPR012001">
    <property type="entry name" value="Thiamin_PyroP_enz_TPP-bd_dom"/>
</dbReference>
<dbReference type="GO" id="GO:0009099">
    <property type="term" value="P:L-valine biosynthetic process"/>
    <property type="evidence" value="ECO:0007669"/>
    <property type="project" value="TreeGrafter"/>
</dbReference>
<dbReference type="PANTHER" id="PTHR18968:SF129">
    <property type="entry name" value="ACETOLACTATE SYNTHASE"/>
    <property type="match status" value="1"/>
</dbReference>
<dbReference type="InterPro" id="IPR029035">
    <property type="entry name" value="DHS-like_NAD/FAD-binding_dom"/>
</dbReference>
<evidence type="ECO:0000259" key="5">
    <source>
        <dbReference type="Pfam" id="PF02775"/>
    </source>
</evidence>
<dbReference type="Pfam" id="PF02775">
    <property type="entry name" value="TPP_enzyme_C"/>
    <property type="match status" value="1"/>
</dbReference>
<dbReference type="AlphaFoldDB" id="A0A7D5M1N0"/>
<dbReference type="SUPFAM" id="SSF52467">
    <property type="entry name" value="DHS-like NAD/FAD-binding domain"/>
    <property type="match status" value="1"/>
</dbReference>
<protein>
    <submittedName>
        <fullName evidence="7">Acetolactate synthase large subunit</fullName>
    </submittedName>
</protein>
<evidence type="ECO:0000256" key="3">
    <source>
        <dbReference type="RuleBase" id="RU362132"/>
    </source>
</evidence>
<comment type="similarity">
    <text evidence="1 3">Belongs to the TPP enzyme family.</text>
</comment>
<dbReference type="NCBIfam" id="NF006187">
    <property type="entry name" value="PRK08322.1"/>
    <property type="match status" value="1"/>
</dbReference>
<dbReference type="Gene3D" id="3.40.50.970">
    <property type="match status" value="2"/>
</dbReference>
<organism evidence="7 8">
    <name type="scientific">Nitrosopumilus oxyclinae</name>
    <dbReference type="NCBI Taxonomy" id="1959104"/>
    <lineage>
        <taxon>Archaea</taxon>
        <taxon>Nitrososphaerota</taxon>
        <taxon>Nitrososphaeria</taxon>
        <taxon>Nitrosopumilales</taxon>
        <taxon>Nitrosopumilaceae</taxon>
        <taxon>Nitrosopumilus</taxon>
    </lineage>
</organism>
<dbReference type="FunFam" id="3.40.50.970:FF:000007">
    <property type="entry name" value="Acetolactate synthase"/>
    <property type="match status" value="1"/>
</dbReference>
<dbReference type="GO" id="GO:0044272">
    <property type="term" value="P:sulfur compound biosynthetic process"/>
    <property type="evidence" value="ECO:0007669"/>
    <property type="project" value="UniProtKB-ARBA"/>
</dbReference>
<dbReference type="CDD" id="cd07035">
    <property type="entry name" value="TPP_PYR_POX_like"/>
    <property type="match status" value="1"/>
</dbReference>
<dbReference type="InterPro" id="IPR011766">
    <property type="entry name" value="TPP_enzyme_TPP-bd"/>
</dbReference>
<feature type="domain" description="Thiamine pyrophosphate enzyme N-terminal TPP-binding" evidence="6">
    <location>
        <begin position="1"/>
        <end position="116"/>
    </location>
</feature>
<evidence type="ECO:0000313" key="8">
    <source>
        <dbReference type="Proteomes" id="UP000509441"/>
    </source>
</evidence>
<evidence type="ECO:0000313" key="7">
    <source>
        <dbReference type="EMBL" id="QLH04432.1"/>
    </source>
</evidence>
<accession>A0A7D5M1N0</accession>
<reference evidence="7 8" key="1">
    <citation type="submission" date="2018-02" db="EMBL/GenBank/DDBJ databases">
        <title>Complete genome of Nitrosopumilus oxyclinae HCE1.</title>
        <authorList>
            <person name="Qin W."/>
            <person name="Zheng Y."/>
            <person name="Stahl D.A."/>
        </authorList>
    </citation>
    <scope>NUCLEOTIDE SEQUENCE [LARGE SCALE GENOMIC DNA]</scope>
    <source>
        <strain evidence="7 8">HCE1</strain>
    </source>
</reference>
<dbReference type="GO" id="GO:0050660">
    <property type="term" value="F:flavin adenine dinucleotide binding"/>
    <property type="evidence" value="ECO:0007669"/>
    <property type="project" value="TreeGrafter"/>
</dbReference>
<dbReference type="Pfam" id="PF02776">
    <property type="entry name" value="TPP_enzyme_N"/>
    <property type="match status" value="1"/>
</dbReference>
<dbReference type="InterPro" id="IPR029061">
    <property type="entry name" value="THDP-binding"/>
</dbReference>
<keyword evidence="8" id="KW-1185">Reference proteome</keyword>
<gene>
    <name evidence="7" type="ORF">C5F49_03200</name>
</gene>
<dbReference type="InterPro" id="IPR000399">
    <property type="entry name" value="TPP-bd_CS"/>
</dbReference>
<dbReference type="OrthoDB" id="6837at2157"/>